<dbReference type="Proteomes" id="UP000008311">
    <property type="component" value="Unassembled WGS sequence"/>
</dbReference>
<name>B9RC44_RICCO</name>
<evidence type="ECO:0000313" key="2">
    <source>
        <dbReference type="Proteomes" id="UP000008311"/>
    </source>
</evidence>
<dbReference type="InParanoid" id="B9RC44"/>
<dbReference type="EMBL" id="EQ973774">
    <property type="protein sequence ID" value="EEF51115.1"/>
    <property type="molecule type" value="Genomic_DNA"/>
</dbReference>
<reference evidence="2" key="1">
    <citation type="journal article" date="2010" name="Nat. Biotechnol.">
        <title>Draft genome sequence of the oilseed species Ricinus communis.</title>
        <authorList>
            <person name="Chan A.P."/>
            <person name="Crabtree J."/>
            <person name="Zhao Q."/>
            <person name="Lorenzi H."/>
            <person name="Orvis J."/>
            <person name="Puiu D."/>
            <person name="Melake-Berhan A."/>
            <person name="Jones K.M."/>
            <person name="Redman J."/>
            <person name="Chen G."/>
            <person name="Cahoon E.B."/>
            <person name="Gedil M."/>
            <person name="Stanke M."/>
            <person name="Haas B.J."/>
            <person name="Wortman J.R."/>
            <person name="Fraser-Liggett C.M."/>
            <person name="Ravel J."/>
            <person name="Rabinowicz P.D."/>
        </authorList>
    </citation>
    <scope>NUCLEOTIDE SEQUENCE [LARGE SCALE GENOMIC DNA]</scope>
    <source>
        <strain evidence="2">cv. Hale</strain>
    </source>
</reference>
<organism evidence="1 2">
    <name type="scientific">Ricinus communis</name>
    <name type="common">Castor bean</name>
    <dbReference type="NCBI Taxonomy" id="3988"/>
    <lineage>
        <taxon>Eukaryota</taxon>
        <taxon>Viridiplantae</taxon>
        <taxon>Streptophyta</taxon>
        <taxon>Embryophyta</taxon>
        <taxon>Tracheophyta</taxon>
        <taxon>Spermatophyta</taxon>
        <taxon>Magnoliopsida</taxon>
        <taxon>eudicotyledons</taxon>
        <taxon>Gunneridae</taxon>
        <taxon>Pentapetalae</taxon>
        <taxon>rosids</taxon>
        <taxon>fabids</taxon>
        <taxon>Malpighiales</taxon>
        <taxon>Euphorbiaceae</taxon>
        <taxon>Acalyphoideae</taxon>
        <taxon>Acalypheae</taxon>
        <taxon>Ricinus</taxon>
    </lineage>
</organism>
<dbReference type="AlphaFoldDB" id="B9RC44"/>
<gene>
    <name evidence="1" type="ORF">RCOM_1685030</name>
</gene>
<accession>B9RC44</accession>
<protein>
    <submittedName>
        <fullName evidence="1">Uncharacterized protein</fullName>
    </submittedName>
</protein>
<sequence length="54" mass="6070">MQLEATAIGVLCWKRQAESGEDGMIQLTMRRRYDETLVNQQTTAQNNVGVGDKN</sequence>
<keyword evidence="2" id="KW-1185">Reference proteome</keyword>
<proteinExistence type="predicted"/>
<evidence type="ECO:0000313" key="1">
    <source>
        <dbReference type="EMBL" id="EEF51115.1"/>
    </source>
</evidence>